<feature type="domain" description="C2H2-type" evidence="5">
    <location>
        <begin position="537"/>
        <end position="564"/>
    </location>
</feature>
<evidence type="ECO:0000259" key="5">
    <source>
        <dbReference type="PROSITE" id="PS50157"/>
    </source>
</evidence>
<feature type="region of interest" description="Disordered" evidence="4">
    <location>
        <begin position="1278"/>
        <end position="1316"/>
    </location>
</feature>
<feature type="domain" description="C2H2-type" evidence="5">
    <location>
        <begin position="623"/>
        <end position="650"/>
    </location>
</feature>
<dbReference type="InterPro" id="IPR050758">
    <property type="entry name" value="Znf_C2H2-type"/>
</dbReference>
<feature type="compositionally biased region" description="Acidic residues" evidence="4">
    <location>
        <begin position="1280"/>
        <end position="1291"/>
    </location>
</feature>
<dbReference type="EMBL" id="JAWZYT010000020">
    <property type="protein sequence ID" value="KAK4329343.1"/>
    <property type="molecule type" value="Genomic_DNA"/>
</dbReference>
<gene>
    <name evidence="6" type="ORF">Pmani_000292</name>
</gene>
<feature type="compositionally biased region" description="Acidic residues" evidence="4">
    <location>
        <begin position="67"/>
        <end position="81"/>
    </location>
</feature>
<feature type="region of interest" description="Disordered" evidence="4">
    <location>
        <begin position="155"/>
        <end position="186"/>
    </location>
</feature>
<feature type="region of interest" description="Disordered" evidence="4">
    <location>
        <begin position="905"/>
        <end position="936"/>
    </location>
</feature>
<feature type="compositionally biased region" description="Gly residues" evidence="4">
    <location>
        <begin position="352"/>
        <end position="375"/>
    </location>
</feature>
<organism evidence="6 7">
    <name type="scientific">Petrolisthes manimaculis</name>
    <dbReference type="NCBI Taxonomy" id="1843537"/>
    <lineage>
        <taxon>Eukaryota</taxon>
        <taxon>Metazoa</taxon>
        <taxon>Ecdysozoa</taxon>
        <taxon>Arthropoda</taxon>
        <taxon>Crustacea</taxon>
        <taxon>Multicrustacea</taxon>
        <taxon>Malacostraca</taxon>
        <taxon>Eumalacostraca</taxon>
        <taxon>Eucarida</taxon>
        <taxon>Decapoda</taxon>
        <taxon>Pleocyemata</taxon>
        <taxon>Anomura</taxon>
        <taxon>Galatheoidea</taxon>
        <taxon>Porcellanidae</taxon>
        <taxon>Petrolisthes</taxon>
    </lineage>
</organism>
<evidence type="ECO:0000313" key="7">
    <source>
        <dbReference type="Proteomes" id="UP001292094"/>
    </source>
</evidence>
<evidence type="ECO:0000256" key="3">
    <source>
        <dbReference type="PROSITE-ProRule" id="PRU00042"/>
    </source>
</evidence>
<comment type="caution">
    <text evidence="6">The sequence shown here is derived from an EMBL/GenBank/DDBJ whole genome shotgun (WGS) entry which is preliminary data.</text>
</comment>
<keyword evidence="7" id="KW-1185">Reference proteome</keyword>
<keyword evidence="3" id="KW-0862">Zinc</keyword>
<evidence type="ECO:0000256" key="1">
    <source>
        <dbReference type="ARBA" id="ARBA00022723"/>
    </source>
</evidence>
<dbReference type="PANTHER" id="PTHR23234">
    <property type="entry name" value="ZNF44 PROTEIN"/>
    <property type="match status" value="1"/>
</dbReference>
<feature type="compositionally biased region" description="Basic and acidic residues" evidence="4">
    <location>
        <begin position="404"/>
        <end position="436"/>
    </location>
</feature>
<dbReference type="Gene3D" id="3.30.160.60">
    <property type="entry name" value="Classic Zinc Finger"/>
    <property type="match status" value="6"/>
</dbReference>
<dbReference type="PANTHER" id="PTHR23234:SF10">
    <property type="entry name" value="RIKEN CDNA 6720489N17 GENE-RELATED"/>
    <property type="match status" value="1"/>
</dbReference>
<feature type="domain" description="C2H2-type" evidence="5">
    <location>
        <begin position="594"/>
        <end position="621"/>
    </location>
</feature>
<evidence type="ECO:0000256" key="2">
    <source>
        <dbReference type="ARBA" id="ARBA00022737"/>
    </source>
</evidence>
<dbReference type="SMART" id="SM00355">
    <property type="entry name" value="ZnF_C2H2"/>
    <property type="match status" value="8"/>
</dbReference>
<dbReference type="InterPro" id="IPR036236">
    <property type="entry name" value="Znf_C2H2_sf"/>
</dbReference>
<feature type="region of interest" description="Disordered" evidence="4">
    <location>
        <begin position="343"/>
        <end position="476"/>
    </location>
</feature>
<name>A0AAE1ULF5_9EUCA</name>
<dbReference type="InterPro" id="IPR013087">
    <property type="entry name" value="Znf_C2H2_type"/>
</dbReference>
<evidence type="ECO:0000256" key="4">
    <source>
        <dbReference type="SAM" id="MobiDB-lite"/>
    </source>
</evidence>
<dbReference type="PROSITE" id="PS00028">
    <property type="entry name" value="ZINC_FINGER_C2H2_1"/>
    <property type="match status" value="6"/>
</dbReference>
<dbReference type="Proteomes" id="UP001292094">
    <property type="component" value="Unassembled WGS sequence"/>
</dbReference>
<dbReference type="GO" id="GO:0008270">
    <property type="term" value="F:zinc ion binding"/>
    <property type="evidence" value="ECO:0007669"/>
    <property type="project" value="UniProtKB-KW"/>
</dbReference>
<feature type="compositionally biased region" description="Basic residues" evidence="4">
    <location>
        <begin position="164"/>
        <end position="174"/>
    </location>
</feature>
<feature type="domain" description="C2H2-type" evidence="5">
    <location>
        <begin position="507"/>
        <end position="534"/>
    </location>
</feature>
<keyword evidence="3" id="KW-0863">Zinc-finger</keyword>
<feature type="region of interest" description="Disordered" evidence="4">
    <location>
        <begin position="29"/>
        <end position="90"/>
    </location>
</feature>
<accession>A0AAE1ULF5</accession>
<dbReference type="PROSITE" id="PS50157">
    <property type="entry name" value="ZINC_FINGER_C2H2_2"/>
    <property type="match status" value="7"/>
</dbReference>
<protein>
    <recommendedName>
        <fullName evidence="5">C2H2-type domain-containing protein</fullName>
    </recommendedName>
</protein>
<keyword evidence="2" id="KW-0677">Repeat</keyword>
<keyword evidence="1" id="KW-0479">Metal-binding</keyword>
<feature type="domain" description="C2H2-type" evidence="5">
    <location>
        <begin position="679"/>
        <end position="706"/>
    </location>
</feature>
<feature type="domain" description="C2H2-type" evidence="5">
    <location>
        <begin position="565"/>
        <end position="593"/>
    </location>
</feature>
<evidence type="ECO:0000313" key="6">
    <source>
        <dbReference type="EMBL" id="KAK4329343.1"/>
    </source>
</evidence>
<feature type="compositionally biased region" description="Basic and acidic residues" evidence="4">
    <location>
        <begin position="443"/>
        <end position="461"/>
    </location>
</feature>
<proteinExistence type="predicted"/>
<dbReference type="Pfam" id="PF00096">
    <property type="entry name" value="zf-C2H2"/>
    <property type="match status" value="2"/>
</dbReference>
<feature type="compositionally biased region" description="Basic residues" evidence="4">
    <location>
        <begin position="40"/>
        <end position="52"/>
    </location>
</feature>
<reference evidence="6" key="1">
    <citation type="submission" date="2023-11" db="EMBL/GenBank/DDBJ databases">
        <title>Genome assemblies of two species of porcelain crab, Petrolisthes cinctipes and Petrolisthes manimaculis (Anomura: Porcellanidae).</title>
        <authorList>
            <person name="Angst P."/>
        </authorList>
    </citation>
    <scope>NUCLEOTIDE SEQUENCE</scope>
    <source>
        <strain evidence="6">PB745_02</strain>
        <tissue evidence="6">Gill</tissue>
    </source>
</reference>
<dbReference type="SUPFAM" id="SSF57667">
    <property type="entry name" value="beta-beta-alpha zinc fingers"/>
    <property type="match status" value="4"/>
</dbReference>
<sequence>MNEVEELLSKLERLPDDVRQQAITRLSQKVSVRGVGKARGSGRGRGRRRGYGRLHPSLNPTCSENLAPEEGEELGGGEEEGGDSRMNEGSECMCPKQTHTHTHHINATPLILSGRRTTKKVDYRHLSEFGLDDEETQQRHNTTIAVEANFTHTHTAPTTVPGVKRGRGRPRKHPAPTPTPTSAGETVAVGRKDQTHILNCEQGSGLDLLESCLQESGIKEGHTGTQLNQHKHTVIHDHHKFTKEKEDTFIDKEKHSNKEDRFIFDDEKPMEKEDRFIDEDKLSNKEDRFTHDQDKFTKEKEDRFIDDEDKRIEKEDRFTKEKEERLLNEEDELVCDENKIMDRGRGENFGVNVGGKGGNIRGRGENVGGKGGNIGGKRMNTGSKSRNIGGKGGNVIRVKSIKLLQKEERKERESEEEEKKKEEEKKERLMEERKIEEEEEEEKERLMEERQQEEQKLLEGKQEEEEEEEEQKLMEGRQERRRKKVYVCDSVQTMDNISKKKSIKSELKCEVCGKMYSTLSILKTHQIRHLPKEELPFRCSSCPFTAASRIELSRHQNKHVDEHMYVCEVCGNTFSRDTTLREHIQFVHTKKQQFKCAICEFTTHRPSTMRKHLEGHTQVEPVVVCPVCGALFKSKRNLKAHLLSHAGAKPHACDECGKKFILQNRLAAHKLQVHAPRTHNCPHCIKWFPTVHHLRRHIRVHTGEKPFTCCFCTFSCNTQGNLIKHIRHVHDKINFSYKDYLRESGRGQREVKVEEGRLKELTEEGTQMVQQLLPTLTQWTGQNLTLDQLKQQVQKERDTKVAALREQQARRKRRVLRKTAVGLRQTPYYTTTTPDDKITLYAVAGDGGTGSGVSDDTNNSLDQQIMDGQEGGLTGNHHHQYLLTHTDDNGCVVIIPWDVSLIGESEEGEQDTEWEQQQQQEIHSDRQGGKGSSTGENIVSEWEQQGEILRDRQGGKESSTGENIVSVKVPTRKDDNPIIVEGDVVDSLNARLDLKPHRRTVVCKTETDDTKLNTTRTDTTAMADVMQVSGIVGGELESIVVEGSIDSADDDHHMLPSKHNIHQDNKNFCKPLTESIQVIGSVKGNIEGNSTGSKHSTLQDTKTFCKPLSESIQVVASKNFCKPLPESLQAVSSKNLCKPLPESIQVIASNEPVDESVPSASNLVLPEGYILDGTILDNTGRVIQLADSVLDANLLLRQMGQAVHDAPEVTINKITSNVYSLVSRDSEGHNGETFVITTHGNEEEEEVEVQEKKEFVITTHGNEEEGEKKEEFVITTYNKEDEEEDEKEEEFVVTTHGNVKQKVEEEDDNDVGVGISGVNLLTGEEEEGEGHSSSLVLVINAEDLEKT</sequence>
<feature type="domain" description="C2H2-type" evidence="5">
    <location>
        <begin position="651"/>
        <end position="679"/>
    </location>
</feature>
<feature type="compositionally biased region" description="Acidic residues" evidence="4">
    <location>
        <begin position="905"/>
        <end position="914"/>
    </location>
</feature>